<evidence type="ECO:0000256" key="2">
    <source>
        <dbReference type="ARBA" id="ARBA00023015"/>
    </source>
</evidence>
<dbReference type="InterPro" id="IPR023772">
    <property type="entry name" value="DNA-bd_HTH_TetR-type_CS"/>
</dbReference>
<dbReference type="InterPro" id="IPR036271">
    <property type="entry name" value="Tet_transcr_reg_TetR-rel_C_sf"/>
</dbReference>
<dbReference type="PROSITE" id="PS50977">
    <property type="entry name" value="HTH_TETR_2"/>
    <property type="match status" value="1"/>
</dbReference>
<evidence type="ECO:0000256" key="5">
    <source>
        <dbReference type="PROSITE-ProRule" id="PRU00335"/>
    </source>
</evidence>
<evidence type="ECO:0000259" key="6">
    <source>
        <dbReference type="PROSITE" id="PS50977"/>
    </source>
</evidence>
<dbReference type="InterPro" id="IPR050109">
    <property type="entry name" value="HTH-type_TetR-like_transc_reg"/>
</dbReference>
<evidence type="ECO:0000256" key="4">
    <source>
        <dbReference type="ARBA" id="ARBA00023163"/>
    </source>
</evidence>
<dbReference type="PROSITE" id="PS01081">
    <property type="entry name" value="HTH_TETR_1"/>
    <property type="match status" value="1"/>
</dbReference>
<keyword evidence="2" id="KW-0805">Transcription regulation</keyword>
<comment type="caution">
    <text evidence="7">The sequence shown here is derived from an EMBL/GenBank/DDBJ whole genome shotgun (WGS) entry which is preliminary data.</text>
</comment>
<evidence type="ECO:0000256" key="3">
    <source>
        <dbReference type="ARBA" id="ARBA00023125"/>
    </source>
</evidence>
<keyword evidence="1" id="KW-0678">Repressor</keyword>
<dbReference type="SUPFAM" id="SSF46689">
    <property type="entry name" value="Homeodomain-like"/>
    <property type="match status" value="1"/>
</dbReference>
<dbReference type="SUPFAM" id="SSF48498">
    <property type="entry name" value="Tetracyclin repressor-like, C-terminal domain"/>
    <property type="match status" value="1"/>
</dbReference>
<dbReference type="GO" id="GO:0003700">
    <property type="term" value="F:DNA-binding transcription factor activity"/>
    <property type="evidence" value="ECO:0007669"/>
    <property type="project" value="TreeGrafter"/>
</dbReference>
<proteinExistence type="predicted"/>
<dbReference type="PRINTS" id="PR00455">
    <property type="entry name" value="HTHTETR"/>
</dbReference>
<dbReference type="AlphaFoldDB" id="A0A829YGZ3"/>
<dbReference type="InterPro" id="IPR009057">
    <property type="entry name" value="Homeodomain-like_sf"/>
</dbReference>
<reference evidence="8" key="1">
    <citation type="submission" date="2020-01" db="EMBL/GenBank/DDBJ databases">
        <title>'Steroidobacter agaridevorans' sp. nov., agar-degrading bacteria isolated from rhizosphere soils.</title>
        <authorList>
            <person name="Ikenaga M."/>
            <person name="Kataoka M."/>
            <person name="Murouchi A."/>
            <person name="Katsuragi S."/>
            <person name="Sakai M."/>
        </authorList>
    </citation>
    <scope>NUCLEOTIDE SEQUENCE [LARGE SCALE GENOMIC DNA]</scope>
    <source>
        <strain evidence="8">YU21-B</strain>
    </source>
</reference>
<dbReference type="RefSeq" id="WP_161814152.1">
    <property type="nucleotide sequence ID" value="NZ_BLJN01000004.1"/>
</dbReference>
<dbReference type="GO" id="GO:0000976">
    <property type="term" value="F:transcription cis-regulatory region binding"/>
    <property type="evidence" value="ECO:0007669"/>
    <property type="project" value="TreeGrafter"/>
</dbReference>
<dbReference type="EMBL" id="BLJN01000004">
    <property type="protein sequence ID" value="GFE82514.1"/>
    <property type="molecule type" value="Genomic_DNA"/>
</dbReference>
<protein>
    <submittedName>
        <fullName evidence="7">TetR family transcriptional regulator</fullName>
    </submittedName>
</protein>
<dbReference type="PANTHER" id="PTHR30055">
    <property type="entry name" value="HTH-TYPE TRANSCRIPTIONAL REGULATOR RUTR"/>
    <property type="match status" value="1"/>
</dbReference>
<evidence type="ECO:0000256" key="1">
    <source>
        <dbReference type="ARBA" id="ARBA00022491"/>
    </source>
</evidence>
<gene>
    <name evidence="7" type="ORF">GCM10011487_45140</name>
</gene>
<dbReference type="Pfam" id="PF17932">
    <property type="entry name" value="TetR_C_24"/>
    <property type="match status" value="1"/>
</dbReference>
<evidence type="ECO:0000313" key="8">
    <source>
        <dbReference type="Proteomes" id="UP000445000"/>
    </source>
</evidence>
<feature type="domain" description="HTH tetR-type" evidence="6">
    <location>
        <begin position="1"/>
        <end position="59"/>
    </location>
</feature>
<dbReference type="Proteomes" id="UP000445000">
    <property type="component" value="Unassembled WGS sequence"/>
</dbReference>
<dbReference type="InterPro" id="IPR041490">
    <property type="entry name" value="KstR2_TetR_C"/>
</dbReference>
<dbReference type="Gene3D" id="1.10.357.10">
    <property type="entry name" value="Tetracycline Repressor, domain 2"/>
    <property type="match status" value="1"/>
</dbReference>
<accession>A0A829YGZ3</accession>
<evidence type="ECO:0000313" key="7">
    <source>
        <dbReference type="EMBL" id="GFE82514.1"/>
    </source>
</evidence>
<sequence>MRDRIQRAALELFYAKGYNATTTRDIAYACGITSGAVYNHFESKDELLLSIIEQSYEVLEREMLRAVLQAGESPVAQLRSLVSAFTEYCVRNRRPALVASQEYKFLAPPELRSVRAARIRLRKMFEEILQRGHQQGVFKLPLVAGEPSPRLAAVAIGDMCIRIAEWFREEGTLSAEEACTRYADMATSIVSK</sequence>
<feature type="DNA-binding region" description="H-T-H motif" evidence="5">
    <location>
        <begin position="22"/>
        <end position="41"/>
    </location>
</feature>
<name>A0A829YGZ3_9GAMM</name>
<keyword evidence="3 5" id="KW-0238">DNA-binding</keyword>
<keyword evidence="4" id="KW-0804">Transcription</keyword>
<dbReference type="InterPro" id="IPR001647">
    <property type="entry name" value="HTH_TetR"/>
</dbReference>
<organism evidence="7 8">
    <name type="scientific">Steroidobacter agaridevorans</name>
    <dbReference type="NCBI Taxonomy" id="2695856"/>
    <lineage>
        <taxon>Bacteria</taxon>
        <taxon>Pseudomonadati</taxon>
        <taxon>Pseudomonadota</taxon>
        <taxon>Gammaproteobacteria</taxon>
        <taxon>Steroidobacterales</taxon>
        <taxon>Steroidobacteraceae</taxon>
        <taxon>Steroidobacter</taxon>
    </lineage>
</organism>
<dbReference type="Pfam" id="PF00440">
    <property type="entry name" value="TetR_N"/>
    <property type="match status" value="1"/>
</dbReference>
<keyword evidence="8" id="KW-1185">Reference proteome</keyword>
<dbReference type="PANTHER" id="PTHR30055:SF175">
    <property type="entry name" value="HTH-TYPE TRANSCRIPTIONAL REPRESSOR KSTR2"/>
    <property type="match status" value="1"/>
</dbReference>